<evidence type="ECO:0000313" key="2">
    <source>
        <dbReference type="Proteomes" id="UP001357485"/>
    </source>
</evidence>
<keyword evidence="2" id="KW-1185">Reference proteome</keyword>
<evidence type="ECO:0000313" key="1">
    <source>
        <dbReference type="EMBL" id="KAK5060255.1"/>
    </source>
</evidence>
<accession>A0ABR0JAM5</accession>
<dbReference type="EMBL" id="JAVRRA010027577">
    <property type="protein sequence ID" value="KAK5060255.1"/>
    <property type="molecule type" value="Genomic_DNA"/>
</dbReference>
<protein>
    <submittedName>
        <fullName evidence="1">Uncharacterized protein</fullName>
    </submittedName>
</protein>
<sequence length="50" mass="5901">VSREARDLVFDLRSIHLASTSTHYTGQPWHIRPLIRQLNPYHKSPAIHHF</sequence>
<feature type="non-terminal residue" evidence="1">
    <location>
        <position position="1"/>
    </location>
</feature>
<proteinExistence type="predicted"/>
<reference evidence="1 2" key="1">
    <citation type="submission" date="2023-08" db="EMBL/GenBank/DDBJ databases">
        <title>Black Yeasts Isolated from many extreme environments.</title>
        <authorList>
            <person name="Coleine C."/>
            <person name="Stajich J.E."/>
            <person name="Selbmann L."/>
        </authorList>
    </citation>
    <scope>NUCLEOTIDE SEQUENCE [LARGE SCALE GENOMIC DNA]</scope>
    <source>
        <strain evidence="1 2">CCFEE 536</strain>
    </source>
</reference>
<dbReference type="Proteomes" id="UP001357485">
    <property type="component" value="Unassembled WGS sequence"/>
</dbReference>
<gene>
    <name evidence="1" type="ORF">LTR16_010418</name>
</gene>
<name>A0ABR0JAM5_9PEZI</name>
<comment type="caution">
    <text evidence="1">The sequence shown here is derived from an EMBL/GenBank/DDBJ whole genome shotgun (WGS) entry which is preliminary data.</text>
</comment>
<organism evidence="1 2">
    <name type="scientific">Cryomyces antarcticus</name>
    <dbReference type="NCBI Taxonomy" id="329879"/>
    <lineage>
        <taxon>Eukaryota</taxon>
        <taxon>Fungi</taxon>
        <taxon>Dikarya</taxon>
        <taxon>Ascomycota</taxon>
        <taxon>Pezizomycotina</taxon>
        <taxon>Dothideomycetes</taxon>
        <taxon>Dothideomycetes incertae sedis</taxon>
        <taxon>Cryomyces</taxon>
    </lineage>
</organism>